<evidence type="ECO:0000313" key="7">
    <source>
        <dbReference type="Ensembl" id="ENSGMOP00000013012.2"/>
    </source>
</evidence>
<feature type="region of interest" description="Disordered" evidence="5">
    <location>
        <begin position="1"/>
        <end position="23"/>
    </location>
</feature>
<protein>
    <recommendedName>
        <fullName evidence="6">AIG1-type G domain-containing protein</fullName>
    </recommendedName>
</protein>
<dbReference type="Gene3D" id="3.40.50.300">
    <property type="entry name" value="P-loop containing nucleotide triphosphate hydrolases"/>
    <property type="match status" value="1"/>
</dbReference>
<comment type="similarity">
    <text evidence="1">Belongs to the TRAFAC class TrmE-Era-EngA-EngB-Septin-like GTPase superfamily. AIG1/Toc34/Toc159-like paraseptin GTPase family. IAN subfamily.</text>
</comment>
<reference evidence="7" key="1">
    <citation type="submission" date="2025-08" db="UniProtKB">
        <authorList>
            <consortium name="Ensembl"/>
        </authorList>
    </citation>
    <scope>IDENTIFICATION</scope>
</reference>
<evidence type="ECO:0000256" key="1">
    <source>
        <dbReference type="ARBA" id="ARBA00008535"/>
    </source>
</evidence>
<dbReference type="Pfam" id="PF04548">
    <property type="entry name" value="AIG1"/>
    <property type="match status" value="1"/>
</dbReference>
<organism evidence="7 8">
    <name type="scientific">Gadus morhua</name>
    <name type="common">Atlantic cod</name>
    <dbReference type="NCBI Taxonomy" id="8049"/>
    <lineage>
        <taxon>Eukaryota</taxon>
        <taxon>Metazoa</taxon>
        <taxon>Chordata</taxon>
        <taxon>Craniata</taxon>
        <taxon>Vertebrata</taxon>
        <taxon>Euteleostomi</taxon>
        <taxon>Actinopterygii</taxon>
        <taxon>Neopterygii</taxon>
        <taxon>Teleostei</taxon>
        <taxon>Neoteleostei</taxon>
        <taxon>Acanthomorphata</taxon>
        <taxon>Zeiogadaria</taxon>
        <taxon>Gadariae</taxon>
        <taxon>Gadiformes</taxon>
        <taxon>Gadoidei</taxon>
        <taxon>Gadidae</taxon>
        <taxon>Gadus</taxon>
    </lineage>
</organism>
<keyword evidence="3" id="KW-0342">GTP-binding</keyword>
<keyword evidence="4" id="KW-0175">Coiled coil</keyword>
<dbReference type="PANTHER" id="PTHR10903:SF170">
    <property type="entry name" value="GTPASE IMAP FAMILY MEMBER 7"/>
    <property type="match status" value="1"/>
</dbReference>
<dbReference type="Ensembl" id="ENSGMOT00000013359.2">
    <property type="protein sequence ID" value="ENSGMOP00000013012.2"/>
    <property type="gene ID" value="ENSGMOG00000012148.2"/>
</dbReference>
<dbReference type="GO" id="GO:0005525">
    <property type="term" value="F:GTP binding"/>
    <property type="evidence" value="ECO:0007669"/>
    <property type="project" value="UniProtKB-KW"/>
</dbReference>
<feature type="domain" description="AIG1-type G" evidence="6">
    <location>
        <begin position="26"/>
        <end position="239"/>
    </location>
</feature>
<evidence type="ECO:0000256" key="5">
    <source>
        <dbReference type="SAM" id="MobiDB-lite"/>
    </source>
</evidence>
<reference evidence="7" key="2">
    <citation type="submission" date="2025-09" db="UniProtKB">
        <authorList>
            <consortium name="Ensembl"/>
        </authorList>
    </citation>
    <scope>IDENTIFICATION</scope>
</reference>
<evidence type="ECO:0000259" key="6">
    <source>
        <dbReference type="PROSITE" id="PS51720"/>
    </source>
</evidence>
<dbReference type="PROSITE" id="PS51720">
    <property type="entry name" value="G_AIG1"/>
    <property type="match status" value="1"/>
</dbReference>
<accession>A0A8C4ZFK4</accession>
<dbReference type="CDD" id="cd01852">
    <property type="entry name" value="AIG1"/>
    <property type="match status" value="1"/>
</dbReference>
<feature type="region of interest" description="Disordered" evidence="5">
    <location>
        <begin position="323"/>
        <end position="358"/>
    </location>
</feature>
<keyword evidence="8" id="KW-1185">Reference proteome</keyword>
<dbReference type="InterPro" id="IPR006703">
    <property type="entry name" value="G_AIG1"/>
</dbReference>
<dbReference type="InterPro" id="IPR045058">
    <property type="entry name" value="GIMA/IAN/Toc"/>
</dbReference>
<evidence type="ECO:0000256" key="4">
    <source>
        <dbReference type="SAM" id="Coils"/>
    </source>
</evidence>
<dbReference type="AlphaFoldDB" id="A0A8C4ZFK4"/>
<dbReference type="Proteomes" id="UP000694546">
    <property type="component" value="Chromosome 17"/>
</dbReference>
<dbReference type="PANTHER" id="PTHR10903">
    <property type="entry name" value="GTPASE, IMAP FAMILY MEMBER-RELATED"/>
    <property type="match status" value="1"/>
</dbReference>
<feature type="compositionally biased region" description="Low complexity" evidence="5">
    <location>
        <begin position="341"/>
        <end position="351"/>
    </location>
</feature>
<keyword evidence="2" id="KW-0547">Nucleotide-binding</keyword>
<dbReference type="GeneTree" id="ENSGT01120000271858"/>
<sequence length="520" mass="56113">MDSLCNVPPKGAKRPCPTDMEENDPGEEVRLILIGKTGSGKSASGNTILGKRHFQSGCHAGSVTKDCQLGTSDYHVEEEAGGKRRMRKKVVVVDMPGFGDTHLSKEQIITEVSQCMALTAPGPHAFLLVVPLGRYTEEENMAVTMMAEVFGEAAVRNHTVVLFTRGDDLEEPIEQYLGTDSAPARLKAVLDRCGGRYHVLNNRDPSDEQQVHELLGKVEQVVKDNGGGCYTNTTYLEVEAIIREEEDRVRREEEDRLRRAEEERLSLEEVERLRREEADWLRREEEDKLRREEDDTLRWEEVDGLRREEVDWLRREEEDRLRREDEDRVRRERAPAERGFSRSPQAPQSSSRGRRRGVLLSPSLMQTVRKVVAAGLTGLAVGALCGAAAPLAAGLGSAVAVGSTLAFSSANMAAGAALGGLVGGGMGLVSGREADSPLQAAEQTLRQVGSMGVRVVRVAAGLGAGRPLDAGTAGGVSALAAGAAEGLSALAQGVDAKTVVGALANIKLSGNIKTGEFKCN</sequence>
<dbReference type="SUPFAM" id="SSF52540">
    <property type="entry name" value="P-loop containing nucleoside triphosphate hydrolases"/>
    <property type="match status" value="1"/>
</dbReference>
<evidence type="ECO:0000313" key="8">
    <source>
        <dbReference type="Proteomes" id="UP000694546"/>
    </source>
</evidence>
<name>A0A8C4ZFK4_GADMO</name>
<dbReference type="OMA" id="RKCDLES"/>
<evidence type="ECO:0000256" key="2">
    <source>
        <dbReference type="ARBA" id="ARBA00022741"/>
    </source>
</evidence>
<evidence type="ECO:0000256" key="3">
    <source>
        <dbReference type="ARBA" id="ARBA00023134"/>
    </source>
</evidence>
<proteinExistence type="inferred from homology"/>
<dbReference type="InterPro" id="IPR027417">
    <property type="entry name" value="P-loop_NTPase"/>
</dbReference>
<feature type="compositionally biased region" description="Basic and acidic residues" evidence="5">
    <location>
        <begin position="323"/>
        <end position="340"/>
    </location>
</feature>
<feature type="coiled-coil region" evidence="4">
    <location>
        <begin position="235"/>
        <end position="295"/>
    </location>
</feature>